<dbReference type="EC" id="3.1.1.103" evidence="3"/>
<evidence type="ECO:0000259" key="2">
    <source>
        <dbReference type="Pfam" id="PF00144"/>
    </source>
</evidence>
<dbReference type="InterPro" id="IPR050491">
    <property type="entry name" value="AmpC-like"/>
</dbReference>
<dbReference type="AlphaFoldDB" id="A0AA52H8Q1"/>
<feature type="chain" id="PRO_5041339750" evidence="1">
    <location>
        <begin position="20"/>
        <end position="368"/>
    </location>
</feature>
<accession>A0AA52H8Q1</accession>
<evidence type="ECO:0000256" key="1">
    <source>
        <dbReference type="SAM" id="SignalP"/>
    </source>
</evidence>
<gene>
    <name evidence="3" type="ORF">QGN29_12380</name>
</gene>
<dbReference type="PANTHER" id="PTHR46825:SF9">
    <property type="entry name" value="BETA-LACTAMASE-RELATED DOMAIN-CONTAINING PROTEIN"/>
    <property type="match status" value="1"/>
</dbReference>
<dbReference type="Pfam" id="PF00144">
    <property type="entry name" value="Beta-lactamase"/>
    <property type="match status" value="1"/>
</dbReference>
<dbReference type="PANTHER" id="PTHR46825">
    <property type="entry name" value="D-ALANYL-D-ALANINE-CARBOXYPEPTIDASE/ENDOPEPTIDASE AMPH"/>
    <property type="match status" value="1"/>
</dbReference>
<dbReference type="Gene3D" id="3.40.710.10">
    <property type="entry name" value="DD-peptidase/beta-lactamase superfamily"/>
    <property type="match status" value="1"/>
</dbReference>
<name>A0AA52H8Q1_9PROT</name>
<dbReference type="EMBL" id="CP123872">
    <property type="protein sequence ID" value="WND02346.1"/>
    <property type="molecule type" value="Genomic_DNA"/>
</dbReference>
<keyword evidence="4" id="KW-1185">Reference proteome</keyword>
<evidence type="ECO:0000313" key="3">
    <source>
        <dbReference type="EMBL" id="WND02346.1"/>
    </source>
</evidence>
<reference evidence="3" key="1">
    <citation type="submission" date="2023-04" db="EMBL/GenBank/DDBJ databases">
        <title>Complete genome sequence of Temperatibacter marinus.</title>
        <authorList>
            <person name="Rong J.-C."/>
            <person name="Yi M.-L."/>
            <person name="Zhao Q."/>
        </authorList>
    </citation>
    <scope>NUCLEOTIDE SEQUENCE</scope>
    <source>
        <strain evidence="3">NBRC 110045</strain>
    </source>
</reference>
<dbReference type="GO" id="GO:0016787">
    <property type="term" value="F:hydrolase activity"/>
    <property type="evidence" value="ECO:0007669"/>
    <property type="project" value="UniProtKB-KW"/>
</dbReference>
<protein>
    <submittedName>
        <fullName evidence="3">Serine hydrolase domain-containing protein</fullName>
        <ecNumber evidence="3">3.1.1.103</ecNumber>
    </submittedName>
</protein>
<dbReference type="InterPro" id="IPR012338">
    <property type="entry name" value="Beta-lactam/transpept-like"/>
</dbReference>
<dbReference type="KEGG" id="tmk:QGN29_12380"/>
<sequence length="368" mass="42384">MRFSILVLAFILVHFNSVANEIDSLKGWERELSKSDFSGSVVIAHAGKIKHQWHFGLSNRKENIAFNQSTVHEIGSITKQFVSVAILKLSEEGKLSLDDKIDKFFKNVPIDKRNITIHHLLTHSSGWQQNFGFIYDELEKNDLINKAFKADLIFLPGNDFLYSNIGYSFLALIIERVTDNGWEEYIHKNILIPSSLSQTGFRLIKRDEKNLAISYGRDPNIIERFLNLKPKSRSIGHSMQHYYDNPGGRWNMEGAGSFLSTIGDMFAWYQVMRGKSLLTDKSWEKILTRHIPMNKKETEFYGYGWGLSDGYKGYKKIWHNGSNGYSLANVNYYPELDLMIFYATNNRDDSPTSRVENLDKIIISSLNK</sequence>
<organism evidence="3 4">
    <name type="scientific">Temperatibacter marinus</name>
    <dbReference type="NCBI Taxonomy" id="1456591"/>
    <lineage>
        <taxon>Bacteria</taxon>
        <taxon>Pseudomonadati</taxon>
        <taxon>Pseudomonadota</taxon>
        <taxon>Alphaproteobacteria</taxon>
        <taxon>Kordiimonadales</taxon>
        <taxon>Temperatibacteraceae</taxon>
        <taxon>Temperatibacter</taxon>
    </lineage>
</organism>
<feature type="domain" description="Beta-lactamase-related" evidence="2">
    <location>
        <begin position="39"/>
        <end position="351"/>
    </location>
</feature>
<dbReference type="SUPFAM" id="SSF56601">
    <property type="entry name" value="beta-lactamase/transpeptidase-like"/>
    <property type="match status" value="1"/>
</dbReference>
<keyword evidence="1" id="KW-0732">Signal</keyword>
<dbReference type="InterPro" id="IPR001466">
    <property type="entry name" value="Beta-lactam-related"/>
</dbReference>
<evidence type="ECO:0000313" key="4">
    <source>
        <dbReference type="Proteomes" id="UP001268683"/>
    </source>
</evidence>
<feature type="signal peptide" evidence="1">
    <location>
        <begin position="1"/>
        <end position="19"/>
    </location>
</feature>
<dbReference type="RefSeq" id="WP_310798182.1">
    <property type="nucleotide sequence ID" value="NZ_CP123872.1"/>
</dbReference>
<proteinExistence type="predicted"/>
<dbReference type="Proteomes" id="UP001268683">
    <property type="component" value="Chromosome"/>
</dbReference>
<keyword evidence="3" id="KW-0378">Hydrolase</keyword>